<gene>
    <name evidence="5" type="ORF">ACK4CP_17670</name>
</gene>
<dbReference type="PROSITE" id="PS50977">
    <property type="entry name" value="HTH_TETR_2"/>
    <property type="match status" value="1"/>
</dbReference>
<dbReference type="SUPFAM" id="SSF46689">
    <property type="entry name" value="Homeodomain-like"/>
    <property type="match status" value="1"/>
</dbReference>
<protein>
    <submittedName>
        <fullName evidence="5">TetR family transcriptional regulator</fullName>
    </submittedName>
</protein>
<evidence type="ECO:0000313" key="5">
    <source>
        <dbReference type="EMBL" id="MFN6552235.1"/>
    </source>
</evidence>
<dbReference type="InterPro" id="IPR009057">
    <property type="entry name" value="Homeodomain-like_sf"/>
</dbReference>
<sequence length="216" mass="23692">MTADLLQPSRTSRHRTAPTGSTRRDAILDAALAVASERGFDGMHVRDVAEHAGLAASSLYRHFTSKTELLVMVLIREFRRVDTEFDWVADEHASQRRLERLMGRLHDEWQDKPTLTEAMVRAFVTADDGAVKAVQQAVDVIDDMLARAVGGPTPSEHDRKVAAVIGDVWLANLIAVISGRIDRDQARARIDGATRRIVTEHAPNAANNTASSGPPL</sequence>
<feature type="domain" description="HTH tetR-type" evidence="4">
    <location>
        <begin position="21"/>
        <end position="81"/>
    </location>
</feature>
<name>A0ABW9LW39_9MYCO</name>
<dbReference type="Pfam" id="PF17925">
    <property type="entry name" value="TetR_C_20"/>
    <property type="match status" value="1"/>
</dbReference>
<dbReference type="InterPro" id="IPR050109">
    <property type="entry name" value="HTH-type_TetR-like_transc_reg"/>
</dbReference>
<dbReference type="PRINTS" id="PR00455">
    <property type="entry name" value="HTHTETR"/>
</dbReference>
<accession>A0ABW9LW39</accession>
<evidence type="ECO:0000256" key="3">
    <source>
        <dbReference type="SAM" id="MobiDB-lite"/>
    </source>
</evidence>
<keyword evidence="6" id="KW-1185">Reference proteome</keyword>
<comment type="caution">
    <text evidence="5">The sequence shown here is derived from an EMBL/GenBank/DDBJ whole genome shotgun (WGS) entry which is preliminary data.</text>
</comment>
<evidence type="ECO:0000313" key="6">
    <source>
        <dbReference type="Proteomes" id="UP001635817"/>
    </source>
</evidence>
<evidence type="ECO:0000256" key="1">
    <source>
        <dbReference type="ARBA" id="ARBA00023125"/>
    </source>
</evidence>
<evidence type="ECO:0000259" key="4">
    <source>
        <dbReference type="PROSITE" id="PS50977"/>
    </source>
</evidence>
<evidence type="ECO:0000256" key="2">
    <source>
        <dbReference type="PROSITE-ProRule" id="PRU00335"/>
    </source>
</evidence>
<keyword evidence="1 2" id="KW-0238">DNA-binding</keyword>
<dbReference type="EMBL" id="JBKBDE010000005">
    <property type="protein sequence ID" value="MFN6552235.1"/>
    <property type="molecule type" value="Genomic_DNA"/>
</dbReference>
<dbReference type="Pfam" id="PF00440">
    <property type="entry name" value="TetR_N"/>
    <property type="match status" value="1"/>
</dbReference>
<dbReference type="PANTHER" id="PTHR30055:SF242">
    <property type="entry name" value="HTH-TYPE TRANSCRIPTIONAL REPRESSOR KSTR"/>
    <property type="match status" value="1"/>
</dbReference>
<dbReference type="PANTHER" id="PTHR30055">
    <property type="entry name" value="HTH-TYPE TRANSCRIPTIONAL REGULATOR RUTR"/>
    <property type="match status" value="1"/>
</dbReference>
<dbReference type="InterPro" id="IPR041642">
    <property type="entry name" value="KstR_C"/>
</dbReference>
<organism evidence="5 6">
    <name type="scientific">Mycolicibacterium septicum</name>
    <dbReference type="NCBI Taxonomy" id="98668"/>
    <lineage>
        <taxon>Bacteria</taxon>
        <taxon>Bacillati</taxon>
        <taxon>Actinomycetota</taxon>
        <taxon>Actinomycetes</taxon>
        <taxon>Mycobacteriales</taxon>
        <taxon>Mycobacteriaceae</taxon>
        <taxon>Mycolicibacterium</taxon>
    </lineage>
</organism>
<dbReference type="InterPro" id="IPR001647">
    <property type="entry name" value="HTH_TetR"/>
</dbReference>
<feature type="region of interest" description="Disordered" evidence="3">
    <location>
        <begin position="1"/>
        <end position="22"/>
    </location>
</feature>
<reference evidence="5 6" key="1">
    <citation type="submission" date="2024-12" db="EMBL/GenBank/DDBJ databases">
        <title>The coexistence of Mycolicibacterium septicum and Mycolicibacterium nivoides in clinical samples.</title>
        <authorList>
            <person name="Wang C."/>
            <person name="Feng Y."/>
            <person name="Zong Z."/>
        </authorList>
    </citation>
    <scope>NUCLEOTIDE SEQUENCE [LARGE SCALE GENOMIC DNA]</scope>
    <source>
        <strain evidence="5 6">120310</strain>
    </source>
</reference>
<dbReference type="RefSeq" id="WP_409550731.1">
    <property type="nucleotide sequence ID" value="NZ_JBKBDE010000005.1"/>
</dbReference>
<feature type="DNA-binding region" description="H-T-H motif" evidence="2">
    <location>
        <begin position="44"/>
        <end position="63"/>
    </location>
</feature>
<dbReference type="Gene3D" id="1.10.357.10">
    <property type="entry name" value="Tetracycline Repressor, domain 2"/>
    <property type="match status" value="1"/>
</dbReference>
<proteinExistence type="predicted"/>
<dbReference type="Proteomes" id="UP001635817">
    <property type="component" value="Unassembled WGS sequence"/>
</dbReference>